<proteinExistence type="inferred from homology"/>
<name>A0ABW1WZK8_9ACTN</name>
<dbReference type="RefSeq" id="WP_343886017.1">
    <property type="nucleotide sequence ID" value="NZ_BAAAKI010000012.1"/>
</dbReference>
<dbReference type="SUPFAM" id="SSF56317">
    <property type="entry name" value="Carbon-nitrogen hydrolase"/>
    <property type="match status" value="1"/>
</dbReference>
<gene>
    <name evidence="3" type="ORF">ACFP57_02745</name>
</gene>
<comment type="caution">
    <text evidence="3">The sequence shown here is derived from an EMBL/GenBank/DDBJ whole genome shotgun (WGS) entry which is preliminary data.</text>
</comment>
<dbReference type="InterPro" id="IPR036526">
    <property type="entry name" value="C-N_Hydrolase_sf"/>
</dbReference>
<feature type="domain" description="CN hydrolase" evidence="2">
    <location>
        <begin position="7"/>
        <end position="245"/>
    </location>
</feature>
<dbReference type="EMBL" id="JBHSUA010000008">
    <property type="protein sequence ID" value="MFC6395914.1"/>
    <property type="molecule type" value="Genomic_DNA"/>
</dbReference>
<dbReference type="InterPro" id="IPR003010">
    <property type="entry name" value="C-N_Hydrolase"/>
</dbReference>
<comment type="similarity">
    <text evidence="1">Belongs to the carbon-nitrogen hydrolase superfamily. NIT1/NIT2 family.</text>
</comment>
<dbReference type="Pfam" id="PF00795">
    <property type="entry name" value="CN_hydrolase"/>
    <property type="match status" value="1"/>
</dbReference>
<dbReference type="Gene3D" id="3.60.110.10">
    <property type="entry name" value="Carbon-nitrogen hydrolase"/>
    <property type="match status" value="1"/>
</dbReference>
<keyword evidence="3" id="KW-0378">Hydrolase</keyword>
<evidence type="ECO:0000256" key="1">
    <source>
        <dbReference type="ARBA" id="ARBA00010613"/>
    </source>
</evidence>
<organism evidence="3 4">
    <name type="scientific">Luteococcus sanguinis</name>
    <dbReference type="NCBI Taxonomy" id="174038"/>
    <lineage>
        <taxon>Bacteria</taxon>
        <taxon>Bacillati</taxon>
        <taxon>Actinomycetota</taxon>
        <taxon>Actinomycetes</taxon>
        <taxon>Propionibacteriales</taxon>
        <taxon>Propionibacteriaceae</taxon>
        <taxon>Luteococcus</taxon>
    </lineage>
</organism>
<dbReference type="PROSITE" id="PS50263">
    <property type="entry name" value="CN_HYDROLASE"/>
    <property type="match status" value="1"/>
</dbReference>
<sequence>MDEPRGVIIALAQLRSGPDPQRNLGLLRQTVAEATRQGAQLVVAPEGTMANLAVDPRTIAESLDGPFASGVRQLARECGVVVVVGMFTTGSGGRARNTVLVTDGMGLDEHYDKIHLFDALGARESARIEPGERLVTVEVAGATIGLATCYDVRFADQFTALGRAGAEIICLPASWADGDAKLKQWRLLARSRAMDAQAVLVAVDQPLTTGKGALGVGHSMVVGPLGEVLAEAGDDPELLVVDVDLGQVARTRASVPVLAHRPVRGRRDEAAN</sequence>
<keyword evidence="4" id="KW-1185">Reference proteome</keyword>
<accession>A0ABW1WZK8</accession>
<dbReference type="PANTHER" id="PTHR23088:SF27">
    <property type="entry name" value="DEAMINATED GLUTATHIONE AMIDASE"/>
    <property type="match status" value="1"/>
</dbReference>
<dbReference type="Proteomes" id="UP001596266">
    <property type="component" value="Unassembled WGS sequence"/>
</dbReference>
<dbReference type="GO" id="GO:0016787">
    <property type="term" value="F:hydrolase activity"/>
    <property type="evidence" value="ECO:0007669"/>
    <property type="project" value="UniProtKB-KW"/>
</dbReference>
<dbReference type="PANTHER" id="PTHR23088">
    <property type="entry name" value="NITRILASE-RELATED"/>
    <property type="match status" value="1"/>
</dbReference>
<evidence type="ECO:0000259" key="2">
    <source>
        <dbReference type="PROSITE" id="PS50263"/>
    </source>
</evidence>
<protein>
    <submittedName>
        <fullName evidence="3">Carbon-nitrogen hydrolase family protein</fullName>
    </submittedName>
</protein>
<dbReference type="CDD" id="cd07581">
    <property type="entry name" value="nitrilase_3"/>
    <property type="match status" value="1"/>
</dbReference>
<evidence type="ECO:0000313" key="3">
    <source>
        <dbReference type="EMBL" id="MFC6395914.1"/>
    </source>
</evidence>
<reference evidence="4" key="1">
    <citation type="journal article" date="2019" name="Int. J. Syst. Evol. Microbiol.">
        <title>The Global Catalogue of Microorganisms (GCM) 10K type strain sequencing project: providing services to taxonomists for standard genome sequencing and annotation.</title>
        <authorList>
            <consortium name="The Broad Institute Genomics Platform"/>
            <consortium name="The Broad Institute Genome Sequencing Center for Infectious Disease"/>
            <person name="Wu L."/>
            <person name="Ma J."/>
        </authorList>
    </citation>
    <scope>NUCLEOTIDE SEQUENCE [LARGE SCALE GENOMIC DNA]</scope>
    <source>
        <strain evidence="4">CGMCC 1.15277</strain>
    </source>
</reference>
<evidence type="ECO:0000313" key="4">
    <source>
        <dbReference type="Proteomes" id="UP001596266"/>
    </source>
</evidence>